<evidence type="ECO:0000256" key="1">
    <source>
        <dbReference type="SAM" id="Coils"/>
    </source>
</evidence>
<protein>
    <recommendedName>
        <fullName evidence="5">Nucleoporin p58/p45</fullName>
    </recommendedName>
</protein>
<name>A0AA36DH97_9BILA</name>
<dbReference type="Proteomes" id="UP001177023">
    <property type="component" value="Unassembled WGS sequence"/>
</dbReference>
<evidence type="ECO:0000256" key="2">
    <source>
        <dbReference type="SAM" id="MobiDB-lite"/>
    </source>
</evidence>
<evidence type="ECO:0000313" key="3">
    <source>
        <dbReference type="EMBL" id="CAJ0586321.1"/>
    </source>
</evidence>
<proteinExistence type="predicted"/>
<dbReference type="GO" id="GO:0005643">
    <property type="term" value="C:nuclear pore"/>
    <property type="evidence" value="ECO:0007669"/>
    <property type="project" value="UniProtKB-ARBA"/>
</dbReference>
<dbReference type="InterPro" id="IPR025574">
    <property type="entry name" value="Nucleoporin_FG_rpt"/>
</dbReference>
<feature type="coiled-coil region" evidence="1">
    <location>
        <begin position="208"/>
        <end position="267"/>
    </location>
</feature>
<gene>
    <name evidence="3" type="ORF">MSPICULIGERA_LOCUS24328</name>
</gene>
<dbReference type="PANTHER" id="PTHR13410">
    <property type="entry name" value="PROTEIN PBDC1"/>
    <property type="match status" value="1"/>
</dbReference>
<feature type="region of interest" description="Disordered" evidence="2">
    <location>
        <begin position="385"/>
        <end position="404"/>
    </location>
</feature>
<feature type="non-terminal residue" evidence="3">
    <location>
        <position position="553"/>
    </location>
</feature>
<keyword evidence="4" id="KW-1185">Reference proteome</keyword>
<dbReference type="PANTHER" id="PTHR13410:SF9">
    <property type="entry name" value="PROTEIN PBDC1"/>
    <property type="match status" value="1"/>
</dbReference>
<dbReference type="InterPro" id="IPR008476">
    <property type="entry name" value="PBDC1_metazoa/fungi"/>
</dbReference>
<keyword evidence="1" id="KW-0175">Coiled coil</keyword>
<comment type="caution">
    <text evidence="3">The sequence shown here is derived from an EMBL/GenBank/DDBJ whole genome shotgun (WGS) entry which is preliminary data.</text>
</comment>
<evidence type="ECO:0008006" key="5">
    <source>
        <dbReference type="Google" id="ProtNLM"/>
    </source>
</evidence>
<organism evidence="3 4">
    <name type="scientific">Mesorhabditis spiculigera</name>
    <dbReference type="NCBI Taxonomy" id="96644"/>
    <lineage>
        <taxon>Eukaryota</taxon>
        <taxon>Metazoa</taxon>
        <taxon>Ecdysozoa</taxon>
        <taxon>Nematoda</taxon>
        <taxon>Chromadorea</taxon>
        <taxon>Rhabditida</taxon>
        <taxon>Rhabditina</taxon>
        <taxon>Rhabditomorpha</taxon>
        <taxon>Rhabditoidea</taxon>
        <taxon>Rhabditidae</taxon>
        <taxon>Mesorhabditinae</taxon>
        <taxon>Mesorhabditis</taxon>
    </lineage>
</organism>
<dbReference type="AlphaFoldDB" id="A0AA36DH97"/>
<reference evidence="3" key="1">
    <citation type="submission" date="2023-06" db="EMBL/GenBank/DDBJ databases">
        <authorList>
            <person name="Delattre M."/>
        </authorList>
    </citation>
    <scope>NUCLEOTIDE SEQUENCE</scope>
    <source>
        <strain evidence="3">AF72</strain>
    </source>
</reference>
<sequence length="553" mass="56653">MSFSFGQSTPAASSAGGGLFGSTAPASTSTPLFGATAAAPSTAPLFGSATPAASTAPAAGLFGAPQSAAPALGTGSLFGSTPSATTASMPLFGAATAPATTSTPLFGATASPKPATGGLFGAAAPATGSLFGSPSTTAAMGGLFGATTTTPATTFAAPAPAPSSVGLGGNNSHIQQTLAAATIPQADPEKEKAGVKEGDVPPVLLNTYNEVRKKLDQQQALIRKFEIRGDDGTAEVDAKIRQLTTRLDDLKQRMNGSQRAAEATMEEIGRDEQMIRVLCHANRAVTPISTKHTQHVLISFMEHLVAESRNRVDALEKSLTTMIEQVNAARNGHHGMDVEALKAHLERFDHAFTGTANRLFEYNQRIEMLKDDFLRSDPRLALSGRNPFTKIRNTEPEPPISSFEEIRGPEVMPNNATLLRVSQLIHQAGQQQPAATAVKPTTGTTGFFGSLNTQAAPSLFGSTTTAAKPLFGSTGAAPSSGSLFGSPSAGASTSLFGATATSTAAPTTSSSASFFPSFSTPTTSTATAANNAFGKHITTQSSGLLFSSKPFGK</sequence>
<dbReference type="GO" id="GO:0005737">
    <property type="term" value="C:cytoplasm"/>
    <property type="evidence" value="ECO:0007669"/>
    <property type="project" value="TreeGrafter"/>
</dbReference>
<accession>A0AA36DH97</accession>
<dbReference type="EMBL" id="CATQJA010002708">
    <property type="protein sequence ID" value="CAJ0586321.1"/>
    <property type="molecule type" value="Genomic_DNA"/>
</dbReference>
<evidence type="ECO:0000313" key="4">
    <source>
        <dbReference type="Proteomes" id="UP001177023"/>
    </source>
</evidence>
<dbReference type="Pfam" id="PF13634">
    <property type="entry name" value="Nucleoporin_FG"/>
    <property type="match status" value="2"/>
</dbReference>